<feature type="domain" description="HTH gntR-type" evidence="4">
    <location>
        <begin position="16"/>
        <end position="84"/>
    </location>
</feature>
<dbReference type="SUPFAM" id="SSF48008">
    <property type="entry name" value="GntR ligand-binding domain-like"/>
    <property type="match status" value="1"/>
</dbReference>
<evidence type="ECO:0000259" key="4">
    <source>
        <dbReference type="PROSITE" id="PS50949"/>
    </source>
</evidence>
<dbReference type="EMBL" id="CP139368">
    <property type="protein sequence ID" value="WPR89325.1"/>
    <property type="molecule type" value="Genomic_DNA"/>
</dbReference>
<evidence type="ECO:0000256" key="3">
    <source>
        <dbReference type="ARBA" id="ARBA00023163"/>
    </source>
</evidence>
<proteinExistence type="predicted"/>
<keyword evidence="6" id="KW-1185">Reference proteome</keyword>
<keyword evidence="1" id="KW-0805">Transcription regulation</keyword>
<dbReference type="InterPro" id="IPR011711">
    <property type="entry name" value="GntR_C"/>
</dbReference>
<evidence type="ECO:0000256" key="2">
    <source>
        <dbReference type="ARBA" id="ARBA00023125"/>
    </source>
</evidence>
<dbReference type="PANTHER" id="PTHR43537">
    <property type="entry name" value="TRANSCRIPTIONAL REGULATOR, GNTR FAMILY"/>
    <property type="match status" value="1"/>
</dbReference>
<dbReference type="PRINTS" id="PR00035">
    <property type="entry name" value="HTHGNTR"/>
</dbReference>
<name>A0ABZ0SLE6_9MICO</name>
<evidence type="ECO:0000313" key="5">
    <source>
        <dbReference type="EMBL" id="WPR89325.1"/>
    </source>
</evidence>
<protein>
    <submittedName>
        <fullName evidence="5">FCD domain-containing protein</fullName>
    </submittedName>
</protein>
<gene>
    <name evidence="5" type="ORF">SM116_16415</name>
</gene>
<accession>A0ABZ0SLE6</accession>
<dbReference type="SMART" id="SM00895">
    <property type="entry name" value="FCD"/>
    <property type="match status" value="1"/>
</dbReference>
<keyword evidence="2" id="KW-0238">DNA-binding</keyword>
<dbReference type="Pfam" id="PF07729">
    <property type="entry name" value="FCD"/>
    <property type="match status" value="1"/>
</dbReference>
<dbReference type="SUPFAM" id="SSF46785">
    <property type="entry name" value="Winged helix' DNA-binding domain"/>
    <property type="match status" value="1"/>
</dbReference>
<dbReference type="InterPro" id="IPR036388">
    <property type="entry name" value="WH-like_DNA-bd_sf"/>
</dbReference>
<dbReference type="RefSeq" id="WP_320942041.1">
    <property type="nucleotide sequence ID" value="NZ_BAABEU010000001.1"/>
</dbReference>
<evidence type="ECO:0000256" key="1">
    <source>
        <dbReference type="ARBA" id="ARBA00023015"/>
    </source>
</evidence>
<dbReference type="PANTHER" id="PTHR43537:SF5">
    <property type="entry name" value="UXU OPERON TRANSCRIPTIONAL REGULATOR"/>
    <property type="match status" value="1"/>
</dbReference>
<dbReference type="Gene3D" id="1.20.120.530">
    <property type="entry name" value="GntR ligand-binding domain-like"/>
    <property type="match status" value="1"/>
</dbReference>
<dbReference type="Gene3D" id="1.10.10.10">
    <property type="entry name" value="Winged helix-like DNA-binding domain superfamily/Winged helix DNA-binding domain"/>
    <property type="match status" value="1"/>
</dbReference>
<organism evidence="5 6">
    <name type="scientific">Microbacterium rhizosphaerae</name>
    <dbReference type="NCBI Taxonomy" id="1678237"/>
    <lineage>
        <taxon>Bacteria</taxon>
        <taxon>Bacillati</taxon>
        <taxon>Actinomycetota</taxon>
        <taxon>Actinomycetes</taxon>
        <taxon>Micrococcales</taxon>
        <taxon>Microbacteriaceae</taxon>
        <taxon>Microbacterium</taxon>
    </lineage>
</organism>
<dbReference type="CDD" id="cd07377">
    <property type="entry name" value="WHTH_GntR"/>
    <property type="match status" value="1"/>
</dbReference>
<reference evidence="5 6" key="1">
    <citation type="submission" date="2023-11" db="EMBL/GenBank/DDBJ databases">
        <title>Genome sequence of Microbacterium rhizosphaerae KACC 19337.</title>
        <authorList>
            <person name="Choi H."/>
            <person name="Kim S."/>
            <person name="Kim Y."/>
            <person name="Kwon S.-W."/>
            <person name="Heo J."/>
        </authorList>
    </citation>
    <scope>NUCLEOTIDE SEQUENCE [LARGE SCALE GENOMIC DNA]</scope>
    <source>
        <strain evidence="5 6">KACC 19337</strain>
    </source>
</reference>
<sequence>MSNRLTSEIPGPGPGFRGVPQIVAALEDEIVSGRWQAGVRLPSERVLAERFEVARSAIREALRILQERQLIVTAGGRGTFVREFQPALGAGTAEQLARSGLVTAKDLMAARAVLEPAAAALAARNRSTADLRRLHELVARFDTALIPEAADVDLEFHTAIVEATGNPVLQVMFASIRTLAHAMMARSLSDPRVVGADLHDVLCDRIAAQDEEGARAAMLAHIQAAESFYGADLDRPLADVLRGRADLEPGLASILKELSQPPA</sequence>
<dbReference type="InterPro" id="IPR008920">
    <property type="entry name" value="TF_FadR/GntR_C"/>
</dbReference>
<evidence type="ECO:0000313" key="6">
    <source>
        <dbReference type="Proteomes" id="UP001323798"/>
    </source>
</evidence>
<dbReference type="Pfam" id="PF00392">
    <property type="entry name" value="GntR"/>
    <property type="match status" value="1"/>
</dbReference>
<keyword evidence="3" id="KW-0804">Transcription</keyword>
<dbReference type="Proteomes" id="UP001323798">
    <property type="component" value="Chromosome"/>
</dbReference>
<dbReference type="PROSITE" id="PS50949">
    <property type="entry name" value="HTH_GNTR"/>
    <property type="match status" value="1"/>
</dbReference>
<dbReference type="SMART" id="SM00345">
    <property type="entry name" value="HTH_GNTR"/>
    <property type="match status" value="1"/>
</dbReference>
<dbReference type="InterPro" id="IPR036390">
    <property type="entry name" value="WH_DNA-bd_sf"/>
</dbReference>
<dbReference type="InterPro" id="IPR000524">
    <property type="entry name" value="Tscrpt_reg_HTH_GntR"/>
</dbReference>